<evidence type="ECO:0000313" key="13">
    <source>
        <dbReference type="Proteomes" id="UP000655420"/>
    </source>
</evidence>
<dbReference type="Pfam" id="PF22640">
    <property type="entry name" value="ManC_GMP_beta-helix"/>
    <property type="match status" value="1"/>
</dbReference>
<dbReference type="InterPro" id="IPR005835">
    <property type="entry name" value="NTP_transferase_dom"/>
</dbReference>
<dbReference type="GO" id="GO:0004475">
    <property type="term" value="F:mannose-1-phosphate guanylyltransferase (GTP) activity"/>
    <property type="evidence" value="ECO:0007669"/>
    <property type="project" value="UniProtKB-EC"/>
</dbReference>
<dbReference type="InterPro" id="IPR029044">
    <property type="entry name" value="Nucleotide-diphossugar_trans"/>
</dbReference>
<dbReference type="InterPro" id="IPR049577">
    <property type="entry name" value="GMPP_N"/>
</dbReference>
<feature type="domain" description="MannoseP isomerase/GMP-like beta-helix" evidence="11">
    <location>
        <begin position="297"/>
        <end position="351"/>
    </location>
</feature>
<dbReference type="GO" id="GO:0009298">
    <property type="term" value="P:GDP-mannose biosynthetic process"/>
    <property type="evidence" value="ECO:0007669"/>
    <property type="project" value="TreeGrafter"/>
</dbReference>
<organism evidence="12 13">
    <name type="scientific">Thermohalobaculum xanthum</name>
    <dbReference type="NCBI Taxonomy" id="2753746"/>
    <lineage>
        <taxon>Bacteria</taxon>
        <taxon>Pseudomonadati</taxon>
        <taxon>Pseudomonadota</taxon>
        <taxon>Alphaproteobacteria</taxon>
        <taxon>Rhodobacterales</taxon>
        <taxon>Paracoccaceae</taxon>
        <taxon>Thermohalobaculum</taxon>
    </lineage>
</organism>
<protein>
    <recommendedName>
        <fullName evidence="2">mannose-1-phosphate guanylyltransferase</fullName>
        <ecNumber evidence="2">2.7.7.13</ecNumber>
    </recommendedName>
</protein>
<dbReference type="EC" id="2.7.7.13" evidence="2"/>
<evidence type="ECO:0000313" key="12">
    <source>
        <dbReference type="EMBL" id="MBK0397880.1"/>
    </source>
</evidence>
<evidence type="ECO:0000256" key="1">
    <source>
        <dbReference type="ARBA" id="ARBA00006115"/>
    </source>
</evidence>
<keyword evidence="3 12" id="KW-0808">Transferase</keyword>
<keyword evidence="13" id="KW-1185">Reference proteome</keyword>
<dbReference type="PANTHER" id="PTHR46390">
    <property type="entry name" value="MANNOSE-1-PHOSPHATE GUANYLYLTRANSFERASE"/>
    <property type="match status" value="1"/>
</dbReference>
<evidence type="ECO:0000259" key="11">
    <source>
        <dbReference type="Pfam" id="PF22640"/>
    </source>
</evidence>
<sequence length="474" mass="50970">MPHSLRVHPVIMCGGSGTRLWPVSRKAHPKQFTQLLSGGSLFMRTLGRVAGAGYAAPILLTHQDFRFVVAEQLAASGVDGGRIVVEPDGRNTGPAICAAALIIAETDPDALMLVLPSDHVLRDDAAFHRAVEAGSRAAATGALVTFGIRPDRPETGYGYIELSPGAEGEVLDFARFVEKPDAARASEMLASGRYLWNSGMFLFGAGAIIDAFEKHAPAVIAAARGAVAAGREDLDFLRLSAAEYLGSPDISIDYAVMEHVAGKVVPVECGWNDLGNWRTVWQESAPDDAGVVTEGGAIALDCEATLLRSDDPDVRLVGLGLQGIVAVATRDGVLVANMDRAQDVREAVTALTSAGARQATEFPRHYRPWGWYETIGLGDRFQVKQIVVKPGARLSLQSHVHRAEHWVVVAGTARITVDQDVRLLTENQSIYVPLGAVHRLENPGKVELRLIEVQSGVYLGEDDIVRYEDDYARG</sequence>
<dbReference type="GO" id="GO:0000271">
    <property type="term" value="P:polysaccharide biosynthetic process"/>
    <property type="evidence" value="ECO:0007669"/>
    <property type="project" value="InterPro"/>
</dbReference>
<comment type="caution">
    <text evidence="12">The sequence shown here is derived from an EMBL/GenBank/DDBJ whole genome shotgun (WGS) entry which is preliminary data.</text>
</comment>
<dbReference type="AlphaFoldDB" id="A0A8J7SEG6"/>
<comment type="similarity">
    <text evidence="1 8">Belongs to the mannose-6-phosphate isomerase type 2 family.</text>
</comment>
<proteinExistence type="inferred from homology"/>
<feature type="domain" description="Nucleotidyl transferase" evidence="9">
    <location>
        <begin position="9"/>
        <end position="285"/>
    </location>
</feature>
<dbReference type="SUPFAM" id="SSF53448">
    <property type="entry name" value="Nucleotide-diphospho-sugar transferases"/>
    <property type="match status" value="1"/>
</dbReference>
<dbReference type="EMBL" id="JAEHHL010000001">
    <property type="protein sequence ID" value="MBK0397880.1"/>
    <property type="molecule type" value="Genomic_DNA"/>
</dbReference>
<dbReference type="Gene3D" id="2.60.120.10">
    <property type="entry name" value="Jelly Rolls"/>
    <property type="match status" value="1"/>
</dbReference>
<keyword evidence="6" id="KW-0342">GTP-binding</keyword>
<dbReference type="Proteomes" id="UP000655420">
    <property type="component" value="Unassembled WGS sequence"/>
</dbReference>
<dbReference type="RefSeq" id="WP_200606143.1">
    <property type="nucleotide sequence ID" value="NZ_JAEHHL010000001.1"/>
</dbReference>
<dbReference type="GO" id="GO:0016853">
    <property type="term" value="F:isomerase activity"/>
    <property type="evidence" value="ECO:0007669"/>
    <property type="project" value="UniProtKB-KW"/>
</dbReference>
<dbReference type="FunFam" id="2.60.120.10:FF:000032">
    <property type="entry name" value="Mannose-1-phosphate guanylyltransferase/mannose-6-phosphate isomerase"/>
    <property type="match status" value="1"/>
</dbReference>
<keyword evidence="5" id="KW-0547">Nucleotide-binding</keyword>
<dbReference type="InterPro" id="IPR014710">
    <property type="entry name" value="RmlC-like_jellyroll"/>
</dbReference>
<dbReference type="CDD" id="cd02509">
    <property type="entry name" value="GDP-M1P_Guanylyltransferase"/>
    <property type="match status" value="1"/>
</dbReference>
<dbReference type="InterPro" id="IPR011051">
    <property type="entry name" value="RmlC_Cupin_sf"/>
</dbReference>
<evidence type="ECO:0000256" key="2">
    <source>
        <dbReference type="ARBA" id="ARBA00012387"/>
    </source>
</evidence>
<evidence type="ECO:0000256" key="7">
    <source>
        <dbReference type="ARBA" id="ARBA00047343"/>
    </source>
</evidence>
<keyword evidence="12" id="KW-0413">Isomerase</keyword>
<dbReference type="SUPFAM" id="SSF51182">
    <property type="entry name" value="RmlC-like cupins"/>
    <property type="match status" value="1"/>
</dbReference>
<dbReference type="Gene3D" id="3.90.550.10">
    <property type="entry name" value="Spore Coat Polysaccharide Biosynthesis Protein SpsA, Chain A"/>
    <property type="match status" value="1"/>
</dbReference>
<dbReference type="InterPro" id="IPR054566">
    <property type="entry name" value="ManC/GMP-like_b-helix"/>
</dbReference>
<evidence type="ECO:0000259" key="10">
    <source>
        <dbReference type="Pfam" id="PF01050"/>
    </source>
</evidence>
<accession>A0A8J7SEG6</accession>
<dbReference type="PANTHER" id="PTHR46390:SF1">
    <property type="entry name" value="MANNOSE-1-PHOSPHATE GUANYLYLTRANSFERASE"/>
    <property type="match status" value="1"/>
</dbReference>
<evidence type="ECO:0000256" key="6">
    <source>
        <dbReference type="ARBA" id="ARBA00023134"/>
    </source>
</evidence>
<dbReference type="InterPro" id="IPR051161">
    <property type="entry name" value="Mannose-6P_isomerase_type2"/>
</dbReference>
<evidence type="ECO:0000256" key="3">
    <source>
        <dbReference type="ARBA" id="ARBA00022679"/>
    </source>
</evidence>
<dbReference type="CDD" id="cd02213">
    <property type="entry name" value="cupin_PMI_typeII_C"/>
    <property type="match status" value="1"/>
</dbReference>
<reference evidence="12" key="1">
    <citation type="submission" date="2020-12" db="EMBL/GenBank/DDBJ databases">
        <title>Bacterial taxonomy.</title>
        <authorList>
            <person name="Pan X."/>
        </authorList>
    </citation>
    <scope>NUCLEOTIDE SEQUENCE</scope>
    <source>
        <strain evidence="12">M0105</strain>
    </source>
</reference>
<comment type="catalytic activity">
    <reaction evidence="7">
        <text>alpha-D-mannose 1-phosphate + GTP + H(+) = GDP-alpha-D-mannose + diphosphate</text>
        <dbReference type="Rhea" id="RHEA:15229"/>
        <dbReference type="ChEBI" id="CHEBI:15378"/>
        <dbReference type="ChEBI" id="CHEBI:33019"/>
        <dbReference type="ChEBI" id="CHEBI:37565"/>
        <dbReference type="ChEBI" id="CHEBI:57527"/>
        <dbReference type="ChEBI" id="CHEBI:58409"/>
        <dbReference type="EC" id="2.7.7.13"/>
    </reaction>
</comment>
<gene>
    <name evidence="12" type="ORF">H0I76_01650</name>
</gene>
<dbReference type="NCBIfam" id="TIGR01479">
    <property type="entry name" value="GMP_PMI"/>
    <property type="match status" value="1"/>
</dbReference>
<name>A0A8J7SEG6_9RHOB</name>
<dbReference type="InterPro" id="IPR006375">
    <property type="entry name" value="Man1P_GuaTrfase/Man6P_Isoase"/>
</dbReference>
<evidence type="ECO:0000259" key="9">
    <source>
        <dbReference type="Pfam" id="PF00483"/>
    </source>
</evidence>
<evidence type="ECO:0000256" key="4">
    <source>
        <dbReference type="ARBA" id="ARBA00022695"/>
    </source>
</evidence>
<dbReference type="InterPro" id="IPR001538">
    <property type="entry name" value="Man6P_isomerase-2_C"/>
</dbReference>
<evidence type="ECO:0000256" key="5">
    <source>
        <dbReference type="ARBA" id="ARBA00022741"/>
    </source>
</evidence>
<dbReference type="Pfam" id="PF00483">
    <property type="entry name" value="NTP_transferase"/>
    <property type="match status" value="1"/>
</dbReference>
<keyword evidence="4 12" id="KW-0548">Nucleotidyltransferase</keyword>
<evidence type="ECO:0000256" key="8">
    <source>
        <dbReference type="RuleBase" id="RU004190"/>
    </source>
</evidence>
<dbReference type="GO" id="GO:0005525">
    <property type="term" value="F:GTP binding"/>
    <property type="evidence" value="ECO:0007669"/>
    <property type="project" value="UniProtKB-KW"/>
</dbReference>
<feature type="domain" description="Mannose-6-phosphate isomerase type II C-terminal" evidence="10">
    <location>
        <begin position="361"/>
        <end position="469"/>
    </location>
</feature>
<dbReference type="Pfam" id="PF01050">
    <property type="entry name" value="MannoseP_isomer"/>
    <property type="match status" value="1"/>
</dbReference>